<proteinExistence type="predicted"/>
<sequence length="113" mass="11962">MNREDIAPVLRRAAIEADGLARDLRALDADIGQLLAQLGPEYDSDIHAADLIRQTASGLASFLRDLAATTGKDGACDAVSAVQNLTMRAQAARLSGTARPAMPAKSECDLWLD</sequence>
<dbReference type="AlphaFoldDB" id="F9Y7X0"/>
<reference evidence="1 2" key="1">
    <citation type="journal article" date="2011" name="J. Bacteriol.">
        <title>Complete genome sequence of the industrial strain Ketogulonicigenium vulgare WSH-001.</title>
        <authorList>
            <person name="Liu L."/>
            <person name="Li Y."/>
            <person name="Zhang J."/>
            <person name="Zhou Z."/>
            <person name="Liu J."/>
            <person name="Li X."/>
            <person name="Zhou J."/>
            <person name="Du G."/>
            <person name="Wang L."/>
            <person name="Chen J."/>
        </authorList>
    </citation>
    <scope>NUCLEOTIDE SEQUENCE [LARGE SCALE GENOMIC DNA]</scope>
    <source>
        <strain evidence="1 2">WSH-001</strain>
    </source>
</reference>
<gene>
    <name evidence="1" type="ordered locus">KVU_1257</name>
</gene>
<name>F9Y7X0_KETVW</name>
<dbReference type="EMBL" id="CP002018">
    <property type="protein sequence ID" value="AEM41096.1"/>
    <property type="molecule type" value="Genomic_DNA"/>
</dbReference>
<evidence type="ECO:0000313" key="1">
    <source>
        <dbReference type="EMBL" id="AEM41096.1"/>
    </source>
</evidence>
<dbReference type="RefSeq" id="WP_013384560.1">
    <property type="nucleotide sequence ID" value="NC_017384.1"/>
</dbReference>
<protein>
    <submittedName>
        <fullName evidence="1">Uncharacterized protein</fullName>
    </submittedName>
</protein>
<dbReference type="HOGENOM" id="CLU_2130113_0_0_5"/>
<evidence type="ECO:0000313" key="2">
    <source>
        <dbReference type="Proteomes" id="UP000000692"/>
    </source>
</evidence>
<organism evidence="1 2">
    <name type="scientific">Ketogulonicigenium vulgare (strain WSH-001)</name>
    <dbReference type="NCBI Taxonomy" id="759362"/>
    <lineage>
        <taxon>Bacteria</taxon>
        <taxon>Pseudomonadati</taxon>
        <taxon>Pseudomonadota</taxon>
        <taxon>Alphaproteobacteria</taxon>
        <taxon>Rhodobacterales</taxon>
        <taxon>Roseobacteraceae</taxon>
        <taxon>Ketogulonicigenium</taxon>
    </lineage>
</organism>
<accession>F9Y7X0</accession>
<dbReference type="OrthoDB" id="9973890at2"/>
<dbReference type="Proteomes" id="UP000000692">
    <property type="component" value="Chromosome"/>
</dbReference>
<keyword evidence="2" id="KW-1185">Reference proteome</keyword>
<dbReference type="KEGG" id="kvl:KVU_1257"/>